<protein>
    <submittedName>
        <fullName evidence="1">Phosphate/phosphite/phosphonate ABC transporter substrate-binding protein</fullName>
    </submittedName>
</protein>
<sequence length="271" mass="29938">MSVTRPRPLVLGAVATDPKVVTVWDAFQRYFIQRGLPFEYVLYSNYEQQVRNHFDGQCHVALNSPLAWIEVERLAVAHGRKASAIAMRDSDRDLHSVIVSRRDSDIAGIADLKGRRVAVGAKDSPQATLVPLDLIAQAGLAPGTDFEVIYLNACLGKHCAEVDDACETLMSGKVDACCLLDAHYSLFEQETQIVATTEPFDNYNLTVLDGAPQLQIERFVALLLAMSPTDPQARALLDMADVKQWLPGRLSGYVALHRAVDRFGPVSRTFR</sequence>
<dbReference type="Gene3D" id="3.40.190.10">
    <property type="entry name" value="Periplasmic binding protein-like II"/>
    <property type="match status" value="2"/>
</dbReference>
<organism evidence="1 2">
    <name type="scientific">Steroidobacter flavus</name>
    <dbReference type="NCBI Taxonomy" id="1842136"/>
    <lineage>
        <taxon>Bacteria</taxon>
        <taxon>Pseudomonadati</taxon>
        <taxon>Pseudomonadota</taxon>
        <taxon>Gammaproteobacteria</taxon>
        <taxon>Steroidobacterales</taxon>
        <taxon>Steroidobacteraceae</taxon>
        <taxon>Steroidobacter</taxon>
    </lineage>
</organism>
<reference evidence="2" key="1">
    <citation type="journal article" date="2019" name="Int. J. Syst. Evol. Microbiol.">
        <title>The Global Catalogue of Microorganisms (GCM) 10K type strain sequencing project: providing services to taxonomists for standard genome sequencing and annotation.</title>
        <authorList>
            <consortium name="The Broad Institute Genomics Platform"/>
            <consortium name="The Broad Institute Genome Sequencing Center for Infectious Disease"/>
            <person name="Wu L."/>
            <person name="Ma J."/>
        </authorList>
    </citation>
    <scope>NUCLEOTIDE SEQUENCE [LARGE SCALE GENOMIC DNA]</scope>
    <source>
        <strain evidence="2">CGMCC 1.10759</strain>
    </source>
</reference>
<dbReference type="Proteomes" id="UP001595904">
    <property type="component" value="Unassembled WGS sequence"/>
</dbReference>
<evidence type="ECO:0000313" key="1">
    <source>
        <dbReference type="EMBL" id="MFC4314560.1"/>
    </source>
</evidence>
<dbReference type="PANTHER" id="PTHR30024:SF17">
    <property type="entry name" value="SOLUTE-BINDING PROTEIN FAMILY 3_N-TERMINAL DOMAIN-CONTAINING PROTEIN"/>
    <property type="match status" value="1"/>
</dbReference>
<dbReference type="PANTHER" id="PTHR30024">
    <property type="entry name" value="ALIPHATIC SULFONATES-BINDING PROTEIN-RELATED"/>
    <property type="match status" value="1"/>
</dbReference>
<gene>
    <name evidence="1" type="ORF">ACFPN2_36170</name>
</gene>
<dbReference type="EMBL" id="JBHSDU010000015">
    <property type="protein sequence ID" value="MFC4314560.1"/>
    <property type="molecule type" value="Genomic_DNA"/>
</dbReference>
<evidence type="ECO:0000313" key="2">
    <source>
        <dbReference type="Proteomes" id="UP001595904"/>
    </source>
</evidence>
<name>A0ABV8T5D8_9GAMM</name>
<dbReference type="RefSeq" id="WP_380605830.1">
    <property type="nucleotide sequence ID" value="NZ_JBHSDU010000015.1"/>
</dbReference>
<keyword evidence="2" id="KW-1185">Reference proteome</keyword>
<comment type="caution">
    <text evidence="1">The sequence shown here is derived from an EMBL/GenBank/DDBJ whole genome shotgun (WGS) entry which is preliminary data.</text>
</comment>
<dbReference type="Pfam" id="PF12974">
    <property type="entry name" value="Phosphonate-bd"/>
    <property type="match status" value="1"/>
</dbReference>
<proteinExistence type="predicted"/>
<accession>A0ABV8T5D8</accession>
<dbReference type="SUPFAM" id="SSF53850">
    <property type="entry name" value="Periplasmic binding protein-like II"/>
    <property type="match status" value="1"/>
</dbReference>